<proteinExistence type="predicted"/>
<accession>A0A398BY66</accession>
<dbReference type="EMBL" id="QXXQ01000002">
    <property type="protein sequence ID" value="RID92870.1"/>
    <property type="molecule type" value="Genomic_DNA"/>
</dbReference>
<comment type="caution">
    <text evidence="1">The sequence shown here is derived from an EMBL/GenBank/DDBJ whole genome shotgun (WGS) entry which is preliminary data.</text>
</comment>
<dbReference type="Proteomes" id="UP000266649">
    <property type="component" value="Unassembled WGS sequence"/>
</dbReference>
<dbReference type="AlphaFoldDB" id="A0A398BY66"/>
<dbReference type="PROSITE" id="PS51257">
    <property type="entry name" value="PROKAR_LIPOPROTEIN"/>
    <property type="match status" value="1"/>
</dbReference>
<keyword evidence="2" id="KW-1185">Reference proteome</keyword>
<organism evidence="1 2">
    <name type="scientific">Gemmobacter lutimaris</name>
    <dbReference type="NCBI Taxonomy" id="2306023"/>
    <lineage>
        <taxon>Bacteria</taxon>
        <taxon>Pseudomonadati</taxon>
        <taxon>Pseudomonadota</taxon>
        <taxon>Alphaproteobacteria</taxon>
        <taxon>Rhodobacterales</taxon>
        <taxon>Paracoccaceae</taxon>
        <taxon>Gemmobacter</taxon>
    </lineage>
</organism>
<dbReference type="OrthoDB" id="8724542at2"/>
<dbReference type="Pfam" id="PF11720">
    <property type="entry name" value="Inhibitor_I78"/>
    <property type="match status" value="1"/>
</dbReference>
<gene>
    <name evidence="1" type="ORF">D2N39_04145</name>
</gene>
<reference evidence="1 2" key="1">
    <citation type="submission" date="2018-09" db="EMBL/GenBank/DDBJ databases">
        <title>Gemmobacter lutimaris sp. nov., a marine bacterium isolated from tidal flat.</title>
        <authorList>
            <person name="Lee D.W."/>
            <person name="Yoo Y."/>
            <person name="Kim J.-J."/>
            <person name="Kim B.S."/>
        </authorList>
    </citation>
    <scope>NUCLEOTIDE SEQUENCE [LARGE SCALE GENOMIC DNA]</scope>
    <source>
        <strain evidence="1 2">YJ-T1-11</strain>
    </source>
</reference>
<evidence type="ECO:0008006" key="3">
    <source>
        <dbReference type="Google" id="ProtNLM"/>
    </source>
</evidence>
<dbReference type="InterPro" id="IPR021719">
    <property type="entry name" value="Prot_inh_I78"/>
</dbReference>
<dbReference type="RefSeq" id="WP_119133526.1">
    <property type="nucleotide sequence ID" value="NZ_QXXQ01000002.1"/>
</dbReference>
<evidence type="ECO:0000313" key="2">
    <source>
        <dbReference type="Proteomes" id="UP000266649"/>
    </source>
</evidence>
<evidence type="ECO:0000313" key="1">
    <source>
        <dbReference type="EMBL" id="RID92870.1"/>
    </source>
</evidence>
<sequence length="94" mass="9765">MRKTLGFMALSGALVITLSGCVPEEPPPAALGGTCGAAKWQHLVGQPREAIGQIAHSGPMRVIEPGMAVTMDYASGRMNVTLTEEGRIEAITCG</sequence>
<dbReference type="Gene3D" id="3.30.10.10">
    <property type="entry name" value="Trypsin Inhibitor V, subunit A"/>
    <property type="match status" value="1"/>
</dbReference>
<protein>
    <recommendedName>
        <fullName evidence="3">Peptidase inhibitor I78</fullName>
    </recommendedName>
</protein>
<name>A0A398BY66_9RHOB</name>